<dbReference type="PROSITE" id="PS50222">
    <property type="entry name" value="EF_HAND_2"/>
    <property type="match status" value="1"/>
</dbReference>
<organism evidence="6 7">
    <name type="scientific">Pseudoxanthomonas helianthi</name>
    <dbReference type="NCBI Taxonomy" id="1453541"/>
    <lineage>
        <taxon>Bacteria</taxon>
        <taxon>Pseudomonadati</taxon>
        <taxon>Pseudomonadota</taxon>
        <taxon>Gammaproteobacteria</taxon>
        <taxon>Lysobacterales</taxon>
        <taxon>Lysobacteraceae</taxon>
        <taxon>Pseudoxanthomonas</taxon>
    </lineage>
</organism>
<evidence type="ECO:0000256" key="4">
    <source>
        <dbReference type="SAM" id="SignalP"/>
    </source>
</evidence>
<dbReference type="InterPro" id="IPR002048">
    <property type="entry name" value="EF_hand_dom"/>
</dbReference>
<protein>
    <submittedName>
        <fullName evidence="6">EF-hand domain-containing protein</fullName>
    </submittedName>
</protein>
<dbReference type="InterPro" id="IPR011992">
    <property type="entry name" value="EF-hand-dom_pair"/>
</dbReference>
<dbReference type="Pfam" id="PF13499">
    <property type="entry name" value="EF-hand_7"/>
    <property type="match status" value="1"/>
</dbReference>
<feature type="chain" id="PRO_5037254685" evidence="4">
    <location>
        <begin position="24"/>
        <end position="186"/>
    </location>
</feature>
<gene>
    <name evidence="6" type="ORF">J5837_16020</name>
</gene>
<evidence type="ECO:0000313" key="6">
    <source>
        <dbReference type="EMBL" id="MBP3985913.1"/>
    </source>
</evidence>
<dbReference type="PANTHER" id="PTHR10827:SF98">
    <property type="entry name" value="45 KDA CALCIUM-BINDING PROTEIN"/>
    <property type="match status" value="1"/>
</dbReference>
<reference evidence="6" key="2">
    <citation type="submission" date="2021-03" db="EMBL/GenBank/DDBJ databases">
        <authorList>
            <person name="Cao W."/>
        </authorList>
    </citation>
    <scope>NUCLEOTIDE SEQUENCE</scope>
    <source>
        <strain evidence="6">110414</strain>
    </source>
</reference>
<feature type="compositionally biased region" description="Basic and acidic residues" evidence="3">
    <location>
        <begin position="132"/>
        <end position="169"/>
    </location>
</feature>
<dbReference type="PANTHER" id="PTHR10827">
    <property type="entry name" value="RETICULOCALBIN"/>
    <property type="match status" value="1"/>
</dbReference>
<dbReference type="GO" id="GO:0005509">
    <property type="term" value="F:calcium ion binding"/>
    <property type="evidence" value="ECO:0007669"/>
    <property type="project" value="InterPro"/>
</dbReference>
<accession>A0A940X4I7</accession>
<dbReference type="PROSITE" id="PS00018">
    <property type="entry name" value="EF_HAND_1"/>
    <property type="match status" value="1"/>
</dbReference>
<dbReference type="Pfam" id="PF13202">
    <property type="entry name" value="EF-hand_5"/>
    <property type="match status" value="3"/>
</dbReference>
<feature type="region of interest" description="Disordered" evidence="3">
    <location>
        <begin position="62"/>
        <end position="100"/>
    </location>
</feature>
<feature type="compositionally biased region" description="Basic and acidic residues" evidence="3">
    <location>
        <begin position="62"/>
        <end position="83"/>
    </location>
</feature>
<feature type="signal peptide" evidence="4">
    <location>
        <begin position="1"/>
        <end position="23"/>
    </location>
</feature>
<feature type="domain" description="EF-hand" evidence="5">
    <location>
        <begin position="140"/>
        <end position="175"/>
    </location>
</feature>
<comment type="caution">
    <text evidence="6">The sequence shown here is derived from an EMBL/GenBank/DDBJ whole genome shotgun (WGS) entry which is preliminary data.</text>
</comment>
<evidence type="ECO:0000256" key="1">
    <source>
        <dbReference type="ARBA" id="ARBA00022723"/>
    </source>
</evidence>
<dbReference type="SUPFAM" id="SSF47473">
    <property type="entry name" value="EF-hand"/>
    <property type="match status" value="1"/>
</dbReference>
<keyword evidence="4" id="KW-0732">Signal</keyword>
<evidence type="ECO:0000256" key="3">
    <source>
        <dbReference type="SAM" id="MobiDB-lite"/>
    </source>
</evidence>
<dbReference type="SMART" id="SM00054">
    <property type="entry name" value="EFh"/>
    <property type="match status" value="3"/>
</dbReference>
<proteinExistence type="predicted"/>
<name>A0A940X4I7_9GAMM</name>
<reference evidence="6" key="1">
    <citation type="journal article" date="2016" name="Int. J. Syst. Evol. Microbiol.">
        <title>Pseudoxanthomonas helianthi sp. nov., isolated from roots of Jerusalem artichoke (Helianthus tuberosus).</title>
        <authorList>
            <person name="Kittiwongwattana C."/>
            <person name="Thawai C."/>
        </authorList>
    </citation>
    <scope>NUCLEOTIDE SEQUENCE</scope>
    <source>
        <strain evidence="6">110414</strain>
    </source>
</reference>
<dbReference type="InterPro" id="IPR018247">
    <property type="entry name" value="EF_Hand_1_Ca_BS"/>
</dbReference>
<evidence type="ECO:0000313" key="7">
    <source>
        <dbReference type="Proteomes" id="UP000673447"/>
    </source>
</evidence>
<evidence type="ECO:0000256" key="2">
    <source>
        <dbReference type="ARBA" id="ARBA00022737"/>
    </source>
</evidence>
<keyword evidence="2" id="KW-0677">Repeat</keyword>
<evidence type="ECO:0000259" key="5">
    <source>
        <dbReference type="PROSITE" id="PS50222"/>
    </source>
</evidence>
<feature type="region of interest" description="Disordered" evidence="3">
    <location>
        <begin position="132"/>
        <end position="186"/>
    </location>
</feature>
<sequence>MKHKPLLVVAVLASLTAGGAAFAAAQSDAAKDAPRVHAKLDANGDGAIDRAEAAKVPRLAEKFDSLDKNKDGKLDASERPHRDGMRRRNGGMYDRFAELDTDKDGRISKAEAAKGPMASRFDEMDANKDGYLDKADREQRMKQHRDEWFAKADADKDGKLSRAEFDAAKPAHQMRGGPIDAPPPKP</sequence>
<keyword evidence="7" id="KW-1185">Reference proteome</keyword>
<dbReference type="Proteomes" id="UP000673447">
    <property type="component" value="Unassembled WGS sequence"/>
</dbReference>
<dbReference type="RefSeq" id="WP_210537805.1">
    <property type="nucleotide sequence ID" value="NZ_JAGKTC010000004.1"/>
</dbReference>
<keyword evidence="1" id="KW-0479">Metal-binding</keyword>
<dbReference type="Gene3D" id="1.10.238.10">
    <property type="entry name" value="EF-hand"/>
    <property type="match status" value="2"/>
</dbReference>
<dbReference type="EMBL" id="JAGKTC010000004">
    <property type="protein sequence ID" value="MBP3985913.1"/>
    <property type="molecule type" value="Genomic_DNA"/>
</dbReference>
<dbReference type="AlphaFoldDB" id="A0A940X4I7"/>